<keyword evidence="2" id="KW-1185">Reference proteome</keyword>
<gene>
    <name evidence="1" type="ORF">L5515_013273</name>
</gene>
<proteinExistence type="predicted"/>
<evidence type="ECO:0000313" key="2">
    <source>
        <dbReference type="Proteomes" id="UP000829354"/>
    </source>
</evidence>
<sequence>MESSLALPENQQELDALIRLKGENVSVAVDGEFSTRCKAKFYREEFGFGAKTDFEKGECNPKNDLFVFDGRNTDTTFFKNNFGHRGLVRTGFNGVQFGSTEVKLYRNPVA</sequence>
<dbReference type="AlphaFoldDB" id="A0AAE9J6R0"/>
<dbReference type="EMBL" id="CP092621">
    <property type="protein sequence ID" value="UMM16122.1"/>
    <property type="molecule type" value="Genomic_DNA"/>
</dbReference>
<name>A0AAE9J6R0_CAEBR</name>
<reference evidence="1 2" key="1">
    <citation type="submission" date="2022-04" db="EMBL/GenBank/DDBJ databases">
        <title>Chromosome-level reference genomes for two strains of Caenorhabditis briggsae: an improved platform for comparative genomics.</title>
        <authorList>
            <person name="Stevens L."/>
            <person name="Andersen E."/>
        </authorList>
    </citation>
    <scope>NUCLEOTIDE SEQUENCE [LARGE SCALE GENOMIC DNA]</scope>
    <source>
        <strain evidence="1">VX34</strain>
        <tissue evidence="1">Whole-organism</tissue>
    </source>
</reference>
<evidence type="ECO:0000313" key="1">
    <source>
        <dbReference type="EMBL" id="UMM16122.1"/>
    </source>
</evidence>
<protein>
    <submittedName>
        <fullName evidence="1">Uncharacterized protein</fullName>
    </submittedName>
</protein>
<organism evidence="1 2">
    <name type="scientific">Caenorhabditis briggsae</name>
    <dbReference type="NCBI Taxonomy" id="6238"/>
    <lineage>
        <taxon>Eukaryota</taxon>
        <taxon>Metazoa</taxon>
        <taxon>Ecdysozoa</taxon>
        <taxon>Nematoda</taxon>
        <taxon>Chromadorea</taxon>
        <taxon>Rhabditida</taxon>
        <taxon>Rhabditina</taxon>
        <taxon>Rhabditomorpha</taxon>
        <taxon>Rhabditoidea</taxon>
        <taxon>Rhabditidae</taxon>
        <taxon>Peloderinae</taxon>
        <taxon>Caenorhabditis</taxon>
    </lineage>
</organism>
<accession>A0AAE9J6R0</accession>
<dbReference type="Proteomes" id="UP000829354">
    <property type="component" value="Chromosome II"/>
</dbReference>